<dbReference type="InterPro" id="IPR003856">
    <property type="entry name" value="LPS_length_determ_N"/>
</dbReference>
<dbReference type="GO" id="GO:0004713">
    <property type="term" value="F:protein tyrosine kinase activity"/>
    <property type="evidence" value="ECO:0007669"/>
    <property type="project" value="UniProtKB-KW"/>
</dbReference>
<dbReference type="AlphaFoldDB" id="A0A4R1M5D7"/>
<dbReference type="NCBIfam" id="TIGR01007">
    <property type="entry name" value="eps_fam"/>
    <property type="match status" value="1"/>
</dbReference>
<keyword evidence="4" id="KW-0808">Transferase</keyword>
<evidence type="ECO:0000256" key="12">
    <source>
        <dbReference type="ARBA" id="ARBA00053015"/>
    </source>
</evidence>
<keyword evidence="5 13" id="KW-0812">Transmembrane</keyword>
<dbReference type="GO" id="GO:0005524">
    <property type="term" value="F:ATP binding"/>
    <property type="evidence" value="ECO:0007669"/>
    <property type="project" value="UniProtKB-KW"/>
</dbReference>
<proteinExistence type="inferred from homology"/>
<dbReference type="GO" id="GO:0042802">
    <property type="term" value="F:identical protein binding"/>
    <property type="evidence" value="ECO:0007669"/>
    <property type="project" value="UniProtKB-ARBA"/>
</dbReference>
<keyword evidence="6" id="KW-0547">Nucleotide-binding</keyword>
<comment type="similarity">
    <text evidence="2">Belongs to the etk/wzc family.</text>
</comment>
<dbReference type="InterPro" id="IPR005702">
    <property type="entry name" value="Wzc-like_C"/>
</dbReference>
<dbReference type="Gene3D" id="3.40.50.300">
    <property type="entry name" value="P-loop containing nucleotide triphosphate hydrolases"/>
    <property type="match status" value="1"/>
</dbReference>
<evidence type="ECO:0000256" key="11">
    <source>
        <dbReference type="ARBA" id="ARBA00023137"/>
    </source>
</evidence>
<keyword evidence="8" id="KW-0067">ATP-binding</keyword>
<evidence type="ECO:0000256" key="5">
    <source>
        <dbReference type="ARBA" id="ARBA00022692"/>
    </source>
</evidence>
<dbReference type="PANTHER" id="PTHR32309">
    <property type="entry name" value="TYROSINE-PROTEIN KINASE"/>
    <property type="match status" value="1"/>
</dbReference>
<dbReference type="Proteomes" id="UP000294616">
    <property type="component" value="Unassembled WGS sequence"/>
</dbReference>
<dbReference type="OrthoDB" id="9794577at2"/>
<keyword evidence="3" id="KW-1003">Cell membrane</keyword>
<keyword evidence="10 13" id="KW-0472">Membrane</keyword>
<evidence type="ECO:0000256" key="7">
    <source>
        <dbReference type="ARBA" id="ARBA00022777"/>
    </source>
</evidence>
<dbReference type="CDD" id="cd05387">
    <property type="entry name" value="BY-kinase"/>
    <property type="match status" value="1"/>
</dbReference>
<sequence length="793" mass="89082">MEDVFEDEYQRSAKGSFNLKYFLTKLLANYVVILVTMLIALLGAYIYLRYSTPKYRISSYILVGGGELESNANSILTNVGLISNVDNTLASVNNEIFILKSHAINGKVVDSLQLNVIVSKMGRLKNQPITKDNLPVTIQVHKSNPNSSSPEYGLTLNEEGFIIDDNGESIKGIYGKSLILNSDTITFNKKSGAIINDDTYLFQLTGRSQTIAKYISQLGVEATRNGGVGLLKLSIVEEVPEIAEKYIQVLIHSYNESYLDYKNQAIRRALTFLNQRLETIGSELNAQEQEIGEFKAKNKLYDISTTAAELLMKLQDLDDQKSQYTFQNELLLMIQSSMQNASDNEEIIATNNGLSDPVLLSQVQQYNELVLRKQMIQTTGAKSDPRLGIVNEQLANVRSNTLLNIANIRKQFQASNNHLSSLENSQNNEFNTLPEKEKEFVELHRKVSIKEAQYLFLLQKKEETDIQLVSSDTERSRTVDDVLNEGKVWPITLDIYGIALMIGFLFPCFIILLRVLLNQKIETREEIENAIHIPILGELSLSHSEEPIVISKNNRSAIAEQFRSIRSNLSFMDTNETNKVFVITSCTSGEGKSFVSLNLGNSLALSEKRVAILELDLRKPILSEKLGLKNKVGISSFIIDKTMQPSDIIQPLKAYPNLFLLSSGPTPPNPGELIIHPRIAELISYLKENFDFVILDTPPFGLVADALNLAALSDLSIFIIRPDHSLRSSLTLLNDLYKNKKFPNISVIVNGIRPRKGYGYVYGHGYGYGYYADDVIKKENSLIKFFKRLLRIT</sequence>
<gene>
    <name evidence="16" type="ORF">C8N28_0215</name>
</gene>
<evidence type="ECO:0000256" key="8">
    <source>
        <dbReference type="ARBA" id="ARBA00022840"/>
    </source>
</evidence>
<evidence type="ECO:0000256" key="10">
    <source>
        <dbReference type="ARBA" id="ARBA00023136"/>
    </source>
</evidence>
<comment type="subcellular location">
    <subcellularLocation>
        <location evidence="1">Cell membrane</location>
        <topology evidence="1">Multi-pass membrane protein</topology>
    </subcellularLocation>
</comment>
<evidence type="ECO:0000313" key="17">
    <source>
        <dbReference type="Proteomes" id="UP000294616"/>
    </source>
</evidence>
<dbReference type="RefSeq" id="WP_132220687.1">
    <property type="nucleotide sequence ID" value="NZ_SMGO01000001.1"/>
</dbReference>
<evidence type="ECO:0000256" key="2">
    <source>
        <dbReference type="ARBA" id="ARBA00008883"/>
    </source>
</evidence>
<feature type="transmembrane region" description="Helical" evidence="13">
    <location>
        <begin position="495"/>
        <end position="517"/>
    </location>
</feature>
<dbReference type="PANTHER" id="PTHR32309:SF13">
    <property type="entry name" value="FERRIC ENTEROBACTIN TRANSPORT PROTEIN FEPE"/>
    <property type="match status" value="1"/>
</dbReference>
<evidence type="ECO:0000259" key="14">
    <source>
        <dbReference type="Pfam" id="PF01656"/>
    </source>
</evidence>
<evidence type="ECO:0000313" key="16">
    <source>
        <dbReference type="EMBL" id="TCK84919.1"/>
    </source>
</evidence>
<dbReference type="GO" id="GO:0005886">
    <property type="term" value="C:plasma membrane"/>
    <property type="evidence" value="ECO:0007669"/>
    <property type="project" value="UniProtKB-SubCell"/>
</dbReference>
<keyword evidence="7" id="KW-0418">Kinase</keyword>
<dbReference type="FunFam" id="3.40.50.300:FF:000527">
    <property type="entry name" value="Tyrosine-protein kinase etk"/>
    <property type="match status" value="1"/>
</dbReference>
<name>A0A4R1M5D7_9SPHI</name>
<dbReference type="Pfam" id="PF01656">
    <property type="entry name" value="CbiA"/>
    <property type="match status" value="1"/>
</dbReference>
<protein>
    <submittedName>
        <fullName evidence="16">Capsular exopolysaccharide synthesis family protein</fullName>
    </submittedName>
</protein>
<evidence type="ECO:0000259" key="15">
    <source>
        <dbReference type="Pfam" id="PF02706"/>
    </source>
</evidence>
<dbReference type="SUPFAM" id="SSF52540">
    <property type="entry name" value="P-loop containing nucleoside triphosphate hydrolases"/>
    <property type="match status" value="1"/>
</dbReference>
<evidence type="ECO:0000256" key="6">
    <source>
        <dbReference type="ARBA" id="ARBA00022741"/>
    </source>
</evidence>
<dbReference type="Pfam" id="PF02706">
    <property type="entry name" value="Wzz"/>
    <property type="match status" value="1"/>
</dbReference>
<evidence type="ECO:0000256" key="1">
    <source>
        <dbReference type="ARBA" id="ARBA00004651"/>
    </source>
</evidence>
<feature type="domain" description="Polysaccharide chain length determinant N-terminal" evidence="15">
    <location>
        <begin position="17"/>
        <end position="112"/>
    </location>
</feature>
<feature type="transmembrane region" description="Helical" evidence="13">
    <location>
        <begin position="27"/>
        <end position="48"/>
    </location>
</feature>
<evidence type="ECO:0000256" key="4">
    <source>
        <dbReference type="ARBA" id="ARBA00022679"/>
    </source>
</evidence>
<organism evidence="16 17">
    <name type="scientific">Albibacterium bauzanense</name>
    <dbReference type="NCBI Taxonomy" id="653929"/>
    <lineage>
        <taxon>Bacteria</taxon>
        <taxon>Pseudomonadati</taxon>
        <taxon>Bacteroidota</taxon>
        <taxon>Sphingobacteriia</taxon>
        <taxon>Sphingobacteriales</taxon>
        <taxon>Sphingobacteriaceae</taxon>
        <taxon>Albibacterium</taxon>
    </lineage>
</organism>
<feature type="domain" description="CobQ/CobB/MinD/ParA nucleotide binding" evidence="14">
    <location>
        <begin position="582"/>
        <end position="756"/>
    </location>
</feature>
<dbReference type="EMBL" id="SMGO01000001">
    <property type="protein sequence ID" value="TCK84919.1"/>
    <property type="molecule type" value="Genomic_DNA"/>
</dbReference>
<dbReference type="InterPro" id="IPR027417">
    <property type="entry name" value="P-loop_NTPase"/>
</dbReference>
<dbReference type="InterPro" id="IPR002586">
    <property type="entry name" value="CobQ/CobB/MinD/ParA_Nub-bd_dom"/>
</dbReference>
<dbReference type="InterPro" id="IPR050445">
    <property type="entry name" value="Bact_polysacc_biosynth/exp"/>
</dbReference>
<evidence type="ECO:0000256" key="9">
    <source>
        <dbReference type="ARBA" id="ARBA00022989"/>
    </source>
</evidence>
<accession>A0A4R1M5D7</accession>
<keyword evidence="17" id="KW-1185">Reference proteome</keyword>
<evidence type="ECO:0000256" key="3">
    <source>
        <dbReference type="ARBA" id="ARBA00022475"/>
    </source>
</evidence>
<keyword evidence="11" id="KW-0829">Tyrosine-protein kinase</keyword>
<evidence type="ECO:0000256" key="13">
    <source>
        <dbReference type="SAM" id="Phobius"/>
    </source>
</evidence>
<comment type="caution">
    <text evidence="16">The sequence shown here is derived from an EMBL/GenBank/DDBJ whole genome shotgun (WGS) entry which is preliminary data.</text>
</comment>
<keyword evidence="9 13" id="KW-1133">Transmembrane helix</keyword>
<reference evidence="16 17" key="1">
    <citation type="submission" date="2019-03" db="EMBL/GenBank/DDBJ databases">
        <title>Genomic Encyclopedia of Archaeal and Bacterial Type Strains, Phase II (KMG-II): from individual species to whole genera.</title>
        <authorList>
            <person name="Goeker M."/>
        </authorList>
    </citation>
    <scope>NUCLEOTIDE SEQUENCE [LARGE SCALE GENOMIC DNA]</scope>
    <source>
        <strain evidence="16 17">DSM 22554</strain>
    </source>
</reference>
<comment type="catalytic activity">
    <reaction evidence="12">
        <text>L-tyrosyl-[protein] + ATP = O-phospho-L-tyrosyl-[protein] + ADP + H(+)</text>
        <dbReference type="Rhea" id="RHEA:10596"/>
        <dbReference type="Rhea" id="RHEA-COMP:10136"/>
        <dbReference type="Rhea" id="RHEA-COMP:20101"/>
        <dbReference type="ChEBI" id="CHEBI:15378"/>
        <dbReference type="ChEBI" id="CHEBI:30616"/>
        <dbReference type="ChEBI" id="CHEBI:46858"/>
        <dbReference type="ChEBI" id="CHEBI:61978"/>
        <dbReference type="ChEBI" id="CHEBI:456216"/>
    </reaction>
</comment>